<dbReference type="KEGG" id="hyf:DTO96_102269"/>
<dbReference type="InterPro" id="IPR007497">
    <property type="entry name" value="SIMPL/DUF541"/>
</dbReference>
<dbReference type="EMBL" id="CP031124">
    <property type="protein sequence ID" value="AXF86514.1"/>
    <property type="molecule type" value="Genomic_DNA"/>
</dbReference>
<protein>
    <recommendedName>
        <fullName evidence="4">26 kDa periplasmic immunogenic protein</fullName>
    </recommendedName>
</protein>
<feature type="chain" id="PRO_5016625004" description="26 kDa periplasmic immunogenic protein" evidence="1">
    <location>
        <begin position="27"/>
        <end position="249"/>
    </location>
</feature>
<dbReference type="Gene3D" id="3.30.110.170">
    <property type="entry name" value="Protein of unknown function (DUF541), domain 1"/>
    <property type="match status" value="1"/>
</dbReference>
<dbReference type="GO" id="GO:0006974">
    <property type="term" value="P:DNA damage response"/>
    <property type="evidence" value="ECO:0007669"/>
    <property type="project" value="TreeGrafter"/>
</dbReference>
<accession>A0A345DDS6</accession>
<dbReference type="Pfam" id="PF04402">
    <property type="entry name" value="SIMPL"/>
    <property type="match status" value="1"/>
</dbReference>
<evidence type="ECO:0008006" key="4">
    <source>
        <dbReference type="Google" id="ProtNLM"/>
    </source>
</evidence>
<dbReference type="AlphaFoldDB" id="A0A345DDS6"/>
<sequence length="249" mass="27093">MHPILKNCLLALPFAGLFVQAGTANAQTLNNINQNGTLVELCASAQQDIMQDSANVNVSYKAENRDKRIAADEVNKKMTEAIRLVKANYPKVDISNQNYNTYQSYTPKGQSKDWTVEQSFLLESKNPSEVPALVSLLQESGVTINGMNTFLSPEAAKAAQQKLYSQAFDDVQMRLRSISEAMGKPNAWQITHIDMTGSRGCGGGGGGMEFMRAKSMLAAAPAAMDVAEPTVEPSKQTIQLSLWIAAKMK</sequence>
<keyword evidence="3" id="KW-1185">Reference proteome</keyword>
<organism evidence="2 3">
    <name type="scientific">Ephemeroptericola cinctiostellae</name>
    <dbReference type="NCBI Taxonomy" id="2268024"/>
    <lineage>
        <taxon>Bacteria</taxon>
        <taxon>Pseudomonadati</taxon>
        <taxon>Pseudomonadota</taxon>
        <taxon>Betaproteobacteria</taxon>
        <taxon>Burkholderiales</taxon>
        <taxon>Burkholderiaceae</taxon>
        <taxon>Ephemeroptericola</taxon>
    </lineage>
</organism>
<evidence type="ECO:0000313" key="3">
    <source>
        <dbReference type="Proteomes" id="UP000252182"/>
    </source>
</evidence>
<reference evidence="3" key="1">
    <citation type="submission" date="2018-07" db="EMBL/GenBank/DDBJ databases">
        <authorList>
            <person name="Kim H."/>
        </authorList>
    </citation>
    <scope>NUCLEOTIDE SEQUENCE [LARGE SCALE GENOMIC DNA]</scope>
    <source>
        <strain evidence="3">F02</strain>
    </source>
</reference>
<evidence type="ECO:0000313" key="2">
    <source>
        <dbReference type="EMBL" id="AXF86514.1"/>
    </source>
</evidence>
<dbReference type="InterPro" id="IPR052022">
    <property type="entry name" value="26kDa_periplasmic_antigen"/>
</dbReference>
<dbReference type="Gene3D" id="3.30.70.2970">
    <property type="entry name" value="Protein of unknown function (DUF541), domain 2"/>
    <property type="match status" value="1"/>
</dbReference>
<dbReference type="Proteomes" id="UP000252182">
    <property type="component" value="Chromosome"/>
</dbReference>
<evidence type="ECO:0000256" key="1">
    <source>
        <dbReference type="SAM" id="SignalP"/>
    </source>
</evidence>
<keyword evidence="1" id="KW-0732">Signal</keyword>
<gene>
    <name evidence="2" type="ORF">DTO96_102269</name>
</gene>
<dbReference type="PANTHER" id="PTHR34387:SF2">
    <property type="entry name" value="SLR1258 PROTEIN"/>
    <property type="match status" value="1"/>
</dbReference>
<proteinExistence type="predicted"/>
<feature type="signal peptide" evidence="1">
    <location>
        <begin position="1"/>
        <end position="26"/>
    </location>
</feature>
<dbReference type="RefSeq" id="WP_114563579.1">
    <property type="nucleotide sequence ID" value="NZ_CP031124.1"/>
</dbReference>
<dbReference type="OrthoDB" id="8772402at2"/>
<dbReference type="PANTHER" id="PTHR34387">
    <property type="entry name" value="SLR1258 PROTEIN"/>
    <property type="match status" value="1"/>
</dbReference>
<name>A0A345DDS6_9BURK</name>